<dbReference type="Gene3D" id="3.90.1200.10">
    <property type="match status" value="1"/>
</dbReference>
<proteinExistence type="predicted"/>
<dbReference type="InterPro" id="IPR011009">
    <property type="entry name" value="Kinase-like_dom_sf"/>
</dbReference>
<dbReference type="InterPro" id="IPR002575">
    <property type="entry name" value="Aminoglycoside_PTrfase"/>
</dbReference>
<organism evidence="3 4">
    <name type="scientific">Cellulomonas denverensis</name>
    <dbReference type="NCBI Taxonomy" id="264297"/>
    <lineage>
        <taxon>Bacteria</taxon>
        <taxon>Bacillati</taxon>
        <taxon>Actinomycetota</taxon>
        <taxon>Actinomycetes</taxon>
        <taxon>Micrococcales</taxon>
        <taxon>Cellulomonadaceae</taxon>
        <taxon>Cellulomonas</taxon>
    </lineage>
</organism>
<dbReference type="Proteomes" id="UP000581206">
    <property type="component" value="Unassembled WGS sequence"/>
</dbReference>
<dbReference type="InterPro" id="IPR051678">
    <property type="entry name" value="AGP_Transferase"/>
</dbReference>
<feature type="region of interest" description="Disordered" evidence="1">
    <location>
        <begin position="298"/>
        <end position="317"/>
    </location>
</feature>
<name>A0A7X6KUT8_9CELL</name>
<dbReference type="Pfam" id="PF01636">
    <property type="entry name" value="APH"/>
    <property type="match status" value="1"/>
</dbReference>
<evidence type="ECO:0000313" key="3">
    <source>
        <dbReference type="EMBL" id="NKY22393.1"/>
    </source>
</evidence>
<dbReference type="SUPFAM" id="SSF56112">
    <property type="entry name" value="Protein kinase-like (PK-like)"/>
    <property type="match status" value="1"/>
</dbReference>
<dbReference type="AlphaFoldDB" id="A0A7X6KUT8"/>
<sequence length="317" mass="33748">MGVRSPLALAALATVAVPGFDARAVRASDFGGEDDIAVVTDAKNARWVVRAPRSSAAGAALEAELVLLGGLARAVDDGTLPFDVPRVVGSAPLEEGGRAVMYRQLKGHPVALDRLRPGPGTAAALGRAIAALHELPPTLAEEAGLPIYDAATYRARRLSEVDEAARTGRVPAGLLRRWEERLEDVAMWKFSPVMVHGDLSADHVLAADGEVTGVLSWGEAKVADPADDLSWLLVAAPQDAVDAIMEAYQLRRTELTDPFLADRALLAGELALVRWLLYGVRTRDDEVIADAVSMLDELDEQTREQPETGSTPAAVQD</sequence>
<evidence type="ECO:0000256" key="1">
    <source>
        <dbReference type="SAM" id="MobiDB-lite"/>
    </source>
</evidence>
<dbReference type="PANTHER" id="PTHR21310">
    <property type="entry name" value="AMINOGLYCOSIDE PHOSPHOTRANSFERASE-RELATED-RELATED"/>
    <property type="match status" value="1"/>
</dbReference>
<gene>
    <name evidence="3" type="ORF">HGA03_06890</name>
</gene>
<feature type="compositionally biased region" description="Polar residues" evidence="1">
    <location>
        <begin position="307"/>
        <end position="317"/>
    </location>
</feature>
<evidence type="ECO:0000313" key="4">
    <source>
        <dbReference type="Proteomes" id="UP000581206"/>
    </source>
</evidence>
<keyword evidence="4" id="KW-1185">Reference proteome</keyword>
<dbReference type="EMBL" id="JAAXOX010000003">
    <property type="protein sequence ID" value="NKY22393.1"/>
    <property type="molecule type" value="Genomic_DNA"/>
</dbReference>
<evidence type="ECO:0000259" key="2">
    <source>
        <dbReference type="Pfam" id="PF01636"/>
    </source>
</evidence>
<protein>
    <submittedName>
        <fullName evidence="3">Phosphotransferase</fullName>
    </submittedName>
</protein>
<comment type="caution">
    <text evidence="3">The sequence shown here is derived from an EMBL/GenBank/DDBJ whole genome shotgun (WGS) entry which is preliminary data.</text>
</comment>
<feature type="domain" description="Aminoglycoside phosphotransferase" evidence="2">
    <location>
        <begin position="38"/>
        <end position="249"/>
    </location>
</feature>
<accession>A0A7X6KUT8</accession>
<dbReference type="Gene3D" id="3.30.200.20">
    <property type="entry name" value="Phosphorylase Kinase, domain 1"/>
    <property type="match status" value="1"/>
</dbReference>
<dbReference type="GO" id="GO:0016740">
    <property type="term" value="F:transferase activity"/>
    <property type="evidence" value="ECO:0007669"/>
    <property type="project" value="UniProtKB-KW"/>
</dbReference>
<keyword evidence="3" id="KW-0808">Transferase</keyword>
<reference evidence="3 4" key="1">
    <citation type="submission" date="2020-04" db="EMBL/GenBank/DDBJ databases">
        <title>MicrobeNet Type strains.</title>
        <authorList>
            <person name="Nicholson A.C."/>
        </authorList>
    </citation>
    <scope>NUCLEOTIDE SEQUENCE [LARGE SCALE GENOMIC DNA]</scope>
    <source>
        <strain evidence="3 4">ATCC BAA-788</strain>
    </source>
</reference>